<dbReference type="STRING" id="1237149.C900_04329"/>
<organism evidence="2 3">
    <name type="scientific">Fulvivirga imtechensis AK7</name>
    <dbReference type="NCBI Taxonomy" id="1237149"/>
    <lineage>
        <taxon>Bacteria</taxon>
        <taxon>Pseudomonadati</taxon>
        <taxon>Bacteroidota</taxon>
        <taxon>Cytophagia</taxon>
        <taxon>Cytophagales</taxon>
        <taxon>Fulvivirgaceae</taxon>
        <taxon>Fulvivirga</taxon>
    </lineage>
</organism>
<feature type="signal peptide" evidence="1">
    <location>
        <begin position="1"/>
        <end position="18"/>
    </location>
</feature>
<dbReference type="RefSeq" id="WP_009578065.1">
    <property type="nucleotide sequence ID" value="NZ_AMZN01000006.1"/>
</dbReference>
<dbReference type="Gene3D" id="2.120.10.30">
    <property type="entry name" value="TolB, C-terminal domain"/>
    <property type="match status" value="1"/>
</dbReference>
<dbReference type="SUPFAM" id="SSF63829">
    <property type="entry name" value="Calcium-dependent phosphotriesterase"/>
    <property type="match status" value="1"/>
</dbReference>
<dbReference type="OrthoDB" id="8584394at2"/>
<comment type="caution">
    <text evidence="2">The sequence shown here is derived from an EMBL/GenBank/DDBJ whole genome shotgun (WGS) entry which is preliminary data.</text>
</comment>
<dbReference type="InterPro" id="IPR011042">
    <property type="entry name" value="6-blade_b-propeller_TolB-like"/>
</dbReference>
<dbReference type="eggNOG" id="COG3386">
    <property type="taxonomic scope" value="Bacteria"/>
</dbReference>
<dbReference type="AlphaFoldDB" id="L8K1Z0"/>
<evidence type="ECO:0000256" key="1">
    <source>
        <dbReference type="SAM" id="SignalP"/>
    </source>
</evidence>
<name>L8K1Z0_9BACT</name>
<protein>
    <recommendedName>
        <fullName evidence="4">Periplasmic ATP/GTP-binding protein</fullName>
    </recommendedName>
</protein>
<keyword evidence="1" id="KW-0732">Signal</keyword>
<gene>
    <name evidence="2" type="ORF">C900_04329</name>
</gene>
<feature type="chain" id="PRO_5003994382" description="Periplasmic ATP/GTP-binding protein" evidence="1">
    <location>
        <begin position="19"/>
        <end position="311"/>
    </location>
</feature>
<accession>L8K1Z0</accession>
<evidence type="ECO:0008006" key="4">
    <source>
        <dbReference type="Google" id="ProtNLM"/>
    </source>
</evidence>
<keyword evidence="3" id="KW-1185">Reference proteome</keyword>
<reference evidence="2 3" key="1">
    <citation type="submission" date="2012-12" db="EMBL/GenBank/DDBJ databases">
        <title>Genome assembly of Fulvivirga imtechensis AK7.</title>
        <authorList>
            <person name="Nupur N."/>
            <person name="Khatri I."/>
            <person name="Kumar R."/>
            <person name="Subramanian S."/>
            <person name="Pinnaka A."/>
        </authorList>
    </citation>
    <scope>NUCLEOTIDE SEQUENCE [LARGE SCALE GENOMIC DNA]</scope>
    <source>
        <strain evidence="2 3">AK7</strain>
    </source>
</reference>
<dbReference type="EMBL" id="AMZN01000006">
    <property type="protein sequence ID" value="ELR73477.1"/>
    <property type="molecule type" value="Genomic_DNA"/>
</dbReference>
<proteinExistence type="predicted"/>
<dbReference type="Proteomes" id="UP000011135">
    <property type="component" value="Unassembled WGS sequence"/>
</dbReference>
<evidence type="ECO:0000313" key="3">
    <source>
        <dbReference type="Proteomes" id="UP000011135"/>
    </source>
</evidence>
<sequence length="311" mass="34362">MKALFIALVLLIAHFGFAQKPVEKVYEIPEVDLIPEGIAYDPAGDAFYIGSIYKSKIIKIDNNGQISNFTGENEYGPWGYLGMSVKDGILWTCRSPLDQSADSTGFSGLFGYDLKSGKLSKKYVTAEGGHLFNDLVFNNNDIYITDTDGGAIYKVNTGKDSLEVFVPARSLIGPNGITVSPDGGTLIISTVRGLQKLDLKTREITPLSHPVYYIIGNDGLYTYKNTLIGFHNITKPESINQFVLNQNIDAIDSVNVLACCHEDFYLPTTGVIKGNWLYFLANTYVAALNDNKELEDKSTLKNPLVYRVRLD</sequence>
<evidence type="ECO:0000313" key="2">
    <source>
        <dbReference type="EMBL" id="ELR73477.1"/>
    </source>
</evidence>